<feature type="binding site" evidence="5">
    <location>
        <position position="9"/>
    </location>
    <ligand>
        <name>Zn(2+)</name>
        <dbReference type="ChEBI" id="CHEBI:29105"/>
        <note>catalytic</note>
    </ligand>
</feature>
<feature type="binding site" evidence="5">
    <location>
        <position position="270"/>
    </location>
    <ligand>
        <name>Zn(2+)</name>
        <dbReference type="ChEBI" id="CHEBI:29105"/>
        <note>catalytic</note>
    </ligand>
</feature>
<dbReference type="InterPro" id="IPR028892">
    <property type="entry name" value="ADE"/>
</dbReference>
<dbReference type="PANTHER" id="PTHR43114">
    <property type="entry name" value="ADENINE DEAMINASE"/>
    <property type="match status" value="1"/>
</dbReference>
<comment type="function">
    <text evidence="5">Catalyzes the hydrolytic deamination of adenine to hypoxanthine. Plays an important role in the purine salvage pathway and in nitrogen catabolism.</text>
</comment>
<dbReference type="SUPFAM" id="SSF51556">
    <property type="entry name" value="Metallo-dependent hydrolases"/>
    <property type="match status" value="1"/>
</dbReference>
<evidence type="ECO:0000256" key="3">
    <source>
        <dbReference type="ARBA" id="ARBA00022833"/>
    </source>
</evidence>
<keyword evidence="2 5" id="KW-0378">Hydrolase</keyword>
<accession>A0ABZ0SM49</accession>
<dbReference type="RefSeq" id="WP_320943161.1">
    <property type="nucleotide sequence ID" value="NZ_BAABEU010000011.1"/>
</dbReference>
<protein>
    <recommendedName>
        <fullName evidence="5">Adenine deaminase</fullName>
        <shortName evidence="5">ADE</shortName>
        <ecNumber evidence="5">3.5.4.2</ecNumber>
    </recommendedName>
    <alternativeName>
        <fullName evidence="5">Adenine aminohydrolase</fullName>
        <shortName evidence="5">AAH</shortName>
    </alternativeName>
</protein>
<dbReference type="Gene3D" id="3.20.20.140">
    <property type="entry name" value="Metal-dependent hydrolases"/>
    <property type="match status" value="1"/>
</dbReference>
<evidence type="ECO:0000313" key="8">
    <source>
        <dbReference type="Proteomes" id="UP001323798"/>
    </source>
</evidence>
<feature type="binding site" evidence="5">
    <location>
        <position position="189"/>
    </location>
    <ligand>
        <name>Zn(2+)</name>
        <dbReference type="ChEBI" id="CHEBI:29105"/>
        <note>catalytic</note>
    </ligand>
</feature>
<dbReference type="InterPro" id="IPR006330">
    <property type="entry name" value="Ado/ade_deaminase"/>
</dbReference>
<feature type="domain" description="Adenosine deaminase" evidence="6">
    <location>
        <begin position="4"/>
        <end position="322"/>
    </location>
</feature>
<dbReference type="NCBIfam" id="TIGR01430">
    <property type="entry name" value="aden_deam"/>
    <property type="match status" value="1"/>
</dbReference>
<keyword evidence="4 5" id="KW-0546">Nucleotide metabolism</keyword>
<reference evidence="7 8" key="1">
    <citation type="submission" date="2023-11" db="EMBL/GenBank/DDBJ databases">
        <title>Genome sequence of Microbacterium rhizosphaerae KACC 19337.</title>
        <authorList>
            <person name="Choi H."/>
            <person name="Kim S."/>
            <person name="Kim Y."/>
            <person name="Kwon S.-W."/>
            <person name="Heo J."/>
        </authorList>
    </citation>
    <scope>NUCLEOTIDE SEQUENCE [LARGE SCALE GENOMIC DNA]</scope>
    <source>
        <strain evidence="7 8">KACC 19337</strain>
    </source>
</reference>
<dbReference type="InterPro" id="IPR001365">
    <property type="entry name" value="A_deaminase_dom"/>
</dbReference>
<dbReference type="EMBL" id="CP139368">
    <property type="protein sequence ID" value="WPR90449.1"/>
    <property type="molecule type" value="Genomic_DNA"/>
</dbReference>
<organism evidence="7 8">
    <name type="scientific">Microbacterium rhizosphaerae</name>
    <dbReference type="NCBI Taxonomy" id="1678237"/>
    <lineage>
        <taxon>Bacteria</taxon>
        <taxon>Bacillati</taxon>
        <taxon>Actinomycetota</taxon>
        <taxon>Actinomycetes</taxon>
        <taxon>Micrococcales</taxon>
        <taxon>Microbacteriaceae</taxon>
        <taxon>Microbacterium</taxon>
    </lineage>
</organism>
<feature type="site" description="Important for catalytic activity" evidence="5">
    <location>
        <position position="213"/>
    </location>
</feature>
<dbReference type="Proteomes" id="UP001323798">
    <property type="component" value="Chromosome"/>
</dbReference>
<keyword evidence="3 5" id="KW-0862">Zinc</keyword>
<evidence type="ECO:0000259" key="6">
    <source>
        <dbReference type="Pfam" id="PF00962"/>
    </source>
</evidence>
<evidence type="ECO:0000313" key="7">
    <source>
        <dbReference type="EMBL" id="WPR90449.1"/>
    </source>
</evidence>
<dbReference type="NCBIfam" id="NF006850">
    <property type="entry name" value="PRK09358.1-6"/>
    <property type="match status" value="1"/>
</dbReference>
<evidence type="ECO:0000256" key="5">
    <source>
        <dbReference type="HAMAP-Rule" id="MF_01962"/>
    </source>
</evidence>
<dbReference type="GO" id="GO:0016787">
    <property type="term" value="F:hydrolase activity"/>
    <property type="evidence" value="ECO:0007669"/>
    <property type="project" value="UniProtKB-KW"/>
</dbReference>
<dbReference type="CDD" id="cd01320">
    <property type="entry name" value="ADA"/>
    <property type="match status" value="1"/>
</dbReference>
<keyword evidence="8" id="KW-1185">Reference proteome</keyword>
<dbReference type="InterPro" id="IPR032466">
    <property type="entry name" value="Metal_Hydrolase"/>
</dbReference>
<comment type="catalytic activity">
    <reaction evidence="5">
        <text>adenine + H2O + H(+) = hypoxanthine + NH4(+)</text>
        <dbReference type="Rhea" id="RHEA:23688"/>
        <dbReference type="ChEBI" id="CHEBI:15377"/>
        <dbReference type="ChEBI" id="CHEBI:15378"/>
        <dbReference type="ChEBI" id="CHEBI:16708"/>
        <dbReference type="ChEBI" id="CHEBI:17368"/>
        <dbReference type="ChEBI" id="CHEBI:28938"/>
        <dbReference type="EC" id="3.5.4.2"/>
    </reaction>
</comment>
<gene>
    <name evidence="7" type="ORF">SM116_03935</name>
</gene>
<dbReference type="HAMAP" id="MF_01962">
    <property type="entry name" value="Adenine_deaminase"/>
    <property type="match status" value="1"/>
</dbReference>
<sequence>MNRPFCELHLHIEGTLEPATIFQLARQQRLTLPYADEDDLARRYRFTDLQSFLDLYYDNMRVLRSEDDFFALAWAYFLRAGIAGIAHVELFVDPQAHSVRGVAETTVLRGLRRAMDRAREELAISSSIIACVLRDQPVDSAHAMLEAVLSADVAVTGLGLDSAEAGHPPSRFAAVFADARAAGLHVVAHAGEEGPADYVWEALDVLGAERIDHGIHALDDSALVQRLVADRIPLTVCPLSNVRLRVVEDVAELPIRRMLDDGLCVTINSDDPAYFGGYLDDNLRSIQDAFGLTDGDLDKLCENSIAASFLPDSEKARLRQQLTGR</sequence>
<feature type="active site" description="Proton donor" evidence="5">
    <location>
        <position position="192"/>
    </location>
</feature>
<evidence type="ECO:0000256" key="4">
    <source>
        <dbReference type="ARBA" id="ARBA00023080"/>
    </source>
</evidence>
<feature type="binding site" evidence="5">
    <location>
        <position position="271"/>
    </location>
    <ligand>
        <name>substrate</name>
    </ligand>
</feature>
<dbReference type="EC" id="3.5.4.2" evidence="5"/>
<comment type="similarity">
    <text evidence="5">Belongs to the metallo-dependent hydrolases superfamily. Adenosine and AMP deaminases family. Adenine deaminase type 2 subfamily.</text>
</comment>
<keyword evidence="1 5" id="KW-0479">Metal-binding</keyword>
<evidence type="ECO:0000256" key="2">
    <source>
        <dbReference type="ARBA" id="ARBA00022801"/>
    </source>
</evidence>
<proteinExistence type="inferred from homology"/>
<evidence type="ECO:0000256" key="1">
    <source>
        <dbReference type="ARBA" id="ARBA00022723"/>
    </source>
</evidence>
<comment type="cofactor">
    <cofactor evidence="5">
        <name>Zn(2+)</name>
        <dbReference type="ChEBI" id="CHEBI:29105"/>
    </cofactor>
    <text evidence="5">Binds 1 zinc ion per subunit.</text>
</comment>
<dbReference type="PANTHER" id="PTHR43114:SF6">
    <property type="entry name" value="ADENINE DEAMINASE"/>
    <property type="match status" value="1"/>
</dbReference>
<feature type="binding site" evidence="5">
    <location>
        <position position="11"/>
    </location>
    <ligand>
        <name>Zn(2+)</name>
        <dbReference type="ChEBI" id="CHEBI:29105"/>
        <note>catalytic</note>
    </ligand>
</feature>
<name>A0ABZ0SM49_9MICO</name>
<dbReference type="Pfam" id="PF00962">
    <property type="entry name" value="A_deaminase"/>
    <property type="match status" value="1"/>
</dbReference>